<dbReference type="GO" id="GO:0016020">
    <property type="term" value="C:membrane"/>
    <property type="evidence" value="ECO:0007669"/>
    <property type="project" value="UniProtKB-SubCell"/>
</dbReference>
<evidence type="ECO:0000259" key="8">
    <source>
        <dbReference type="Pfam" id="PF00999"/>
    </source>
</evidence>
<dbReference type="PANTHER" id="PTHR42751:SF3">
    <property type="entry name" value="SODIUM_GLUTAMATE SYMPORTER"/>
    <property type="match status" value="1"/>
</dbReference>
<feature type="transmembrane region" description="Helical" evidence="7">
    <location>
        <begin position="263"/>
        <end position="279"/>
    </location>
</feature>
<keyword evidence="5 7" id="KW-1133">Transmembrane helix</keyword>
<comment type="subcellular location">
    <subcellularLocation>
        <location evidence="1">Membrane</location>
        <topology evidence="1">Multi-pass membrane protein</topology>
    </subcellularLocation>
</comment>
<comment type="similarity">
    <text evidence="2">Belongs to the monovalent cation:proton antiporter 2 (CPA2) transporter (TC 2.A.37) family.</text>
</comment>
<feature type="transmembrane region" description="Helical" evidence="7">
    <location>
        <begin position="215"/>
        <end position="243"/>
    </location>
</feature>
<accession>A0A0V8GFN0</accession>
<evidence type="ECO:0000256" key="1">
    <source>
        <dbReference type="ARBA" id="ARBA00004141"/>
    </source>
</evidence>
<dbReference type="InterPro" id="IPR038770">
    <property type="entry name" value="Na+/solute_symporter_sf"/>
</dbReference>
<dbReference type="OrthoDB" id="9781411at2"/>
<keyword evidence="4 7" id="KW-0812">Transmembrane</keyword>
<feature type="domain" description="Cation/H+ exchanger transmembrane" evidence="8">
    <location>
        <begin position="14"/>
        <end position="360"/>
    </location>
</feature>
<feature type="transmembrane region" description="Helical" evidence="7">
    <location>
        <begin position="176"/>
        <end position="195"/>
    </location>
</feature>
<evidence type="ECO:0000313" key="9">
    <source>
        <dbReference type="EMBL" id="KSU49086.1"/>
    </source>
</evidence>
<dbReference type="RefSeq" id="WP_058265057.1">
    <property type="nucleotide sequence ID" value="NZ_FMYN01000002.1"/>
</dbReference>
<evidence type="ECO:0000313" key="10">
    <source>
        <dbReference type="Proteomes" id="UP000053797"/>
    </source>
</evidence>
<dbReference type="Pfam" id="PF00999">
    <property type="entry name" value="Na_H_Exchanger"/>
    <property type="match status" value="1"/>
</dbReference>
<gene>
    <name evidence="9" type="ORF">AS033_06830</name>
</gene>
<evidence type="ECO:0000256" key="2">
    <source>
        <dbReference type="ARBA" id="ARBA00005551"/>
    </source>
</evidence>
<dbReference type="GO" id="GO:1902600">
    <property type="term" value="P:proton transmembrane transport"/>
    <property type="evidence" value="ECO:0007669"/>
    <property type="project" value="InterPro"/>
</dbReference>
<evidence type="ECO:0000256" key="3">
    <source>
        <dbReference type="ARBA" id="ARBA00022448"/>
    </source>
</evidence>
<comment type="caution">
    <text evidence="9">The sequence shown here is derived from an EMBL/GenBank/DDBJ whole genome shotgun (WGS) entry which is preliminary data.</text>
</comment>
<dbReference type="Gene3D" id="1.20.1530.20">
    <property type="match status" value="1"/>
</dbReference>
<feature type="transmembrane region" description="Helical" evidence="7">
    <location>
        <begin position="141"/>
        <end position="164"/>
    </location>
</feature>
<organism evidence="9 10">
    <name type="scientific">Exiguobacterium indicum</name>
    <dbReference type="NCBI Taxonomy" id="296995"/>
    <lineage>
        <taxon>Bacteria</taxon>
        <taxon>Bacillati</taxon>
        <taxon>Bacillota</taxon>
        <taxon>Bacilli</taxon>
        <taxon>Bacillales</taxon>
        <taxon>Bacillales Family XII. Incertae Sedis</taxon>
        <taxon>Exiguobacterium</taxon>
    </lineage>
</organism>
<evidence type="ECO:0000256" key="5">
    <source>
        <dbReference type="ARBA" id="ARBA00022989"/>
    </source>
</evidence>
<evidence type="ECO:0000256" key="7">
    <source>
        <dbReference type="SAM" id="Phobius"/>
    </source>
</evidence>
<feature type="transmembrane region" description="Helical" evidence="7">
    <location>
        <begin position="110"/>
        <end position="129"/>
    </location>
</feature>
<feature type="transmembrane region" description="Helical" evidence="7">
    <location>
        <begin position="55"/>
        <end position="75"/>
    </location>
</feature>
<evidence type="ECO:0000256" key="4">
    <source>
        <dbReference type="ARBA" id="ARBA00022692"/>
    </source>
</evidence>
<keyword evidence="3" id="KW-0813">Transport</keyword>
<dbReference type="AlphaFoldDB" id="A0A0V8GFN0"/>
<dbReference type="EMBL" id="LNQL01000002">
    <property type="protein sequence ID" value="KSU49086.1"/>
    <property type="molecule type" value="Genomic_DNA"/>
</dbReference>
<reference evidence="9 10" key="1">
    <citation type="journal article" date="2015" name="Int. J. Syst. Evol. Microbiol.">
        <title>Exiguobacterium enclense sp. nov., isolated from sediment.</title>
        <authorList>
            <person name="Dastager S.G."/>
            <person name="Mawlankar R."/>
            <person name="Sonalkar V.V."/>
            <person name="Thorat M.N."/>
            <person name="Mual P."/>
            <person name="Verma A."/>
            <person name="Krishnamurthi S."/>
            <person name="Tang S.K."/>
            <person name="Li W.J."/>
        </authorList>
    </citation>
    <scope>NUCLEOTIDE SEQUENCE [LARGE SCALE GENOMIC DNA]</scope>
    <source>
        <strain evidence="9 10">NIO-1109</strain>
    </source>
</reference>
<feature type="transmembrane region" description="Helical" evidence="7">
    <location>
        <begin position="84"/>
        <end position="104"/>
    </location>
</feature>
<dbReference type="Proteomes" id="UP000053797">
    <property type="component" value="Unassembled WGS sequence"/>
</dbReference>
<dbReference type="GO" id="GO:0015297">
    <property type="term" value="F:antiporter activity"/>
    <property type="evidence" value="ECO:0007669"/>
    <property type="project" value="InterPro"/>
</dbReference>
<evidence type="ECO:0000256" key="6">
    <source>
        <dbReference type="ARBA" id="ARBA00023136"/>
    </source>
</evidence>
<protein>
    <submittedName>
        <fullName evidence="9">Sodium:proton exchanger</fullName>
    </submittedName>
</protein>
<dbReference type="PANTHER" id="PTHR42751">
    <property type="entry name" value="SODIUM/HYDROGEN EXCHANGER FAMILY/TRKA DOMAIN PROTEIN"/>
    <property type="match status" value="1"/>
</dbReference>
<feature type="transmembrane region" description="Helical" evidence="7">
    <location>
        <begin position="26"/>
        <end position="43"/>
    </location>
</feature>
<sequence>MEIFFYAGLILIGLFTISYLSERFHVPSILAFILIGIVLGFYYDPPEELKLGGEAGIIVLFFLLGLKFSVADLLIQLRSIWKAGVIDILLSFGGTILLTLSFGFSVAESFLIGCVLYATSSSISARLLDREPDKHQDVNRFVLSLLVFEDLMAPILLTTAPFVLGTETFSVAKISIIFLGFAFLFIALIIMTLFIRRRKRLVDSLYRHPDAGIGIIGLILLFSGIGILFGLSEVLGAFIIGILLTELDETRYLRRLVTPFQDLLLPLFFITFGMSFELTDGLPIDLFFFALVIWGVISKFLVGYLGGRSFGLSNYHAIESGFCLGPRGEFSILFITLASGAFVTLTGIYIFVSAFLGILLFRISTGLTNRTHATARKIKKKLN</sequence>
<feature type="transmembrane region" description="Helical" evidence="7">
    <location>
        <begin position="6"/>
        <end position="21"/>
    </location>
</feature>
<feature type="transmembrane region" description="Helical" evidence="7">
    <location>
        <begin position="332"/>
        <end position="361"/>
    </location>
</feature>
<name>A0A0V8GFN0_9BACL</name>
<dbReference type="InterPro" id="IPR006153">
    <property type="entry name" value="Cation/H_exchanger_TM"/>
</dbReference>
<keyword evidence="6 7" id="KW-0472">Membrane</keyword>
<feature type="transmembrane region" description="Helical" evidence="7">
    <location>
        <begin position="286"/>
        <end position="306"/>
    </location>
</feature>
<proteinExistence type="inferred from homology"/>